<protein>
    <submittedName>
        <fullName evidence="2">Uncharacterized protein</fullName>
    </submittedName>
</protein>
<name>A0AA35ZZL5_LACSI</name>
<feature type="compositionally biased region" description="Basic and acidic residues" evidence="1">
    <location>
        <begin position="1"/>
        <end position="45"/>
    </location>
</feature>
<gene>
    <name evidence="2" type="ORF">LSALG_LOCUS40339</name>
</gene>
<proteinExistence type="predicted"/>
<reference evidence="2" key="1">
    <citation type="submission" date="2023-04" db="EMBL/GenBank/DDBJ databases">
        <authorList>
            <person name="Vijverberg K."/>
            <person name="Xiong W."/>
            <person name="Schranz E."/>
        </authorList>
    </citation>
    <scope>NUCLEOTIDE SEQUENCE</scope>
</reference>
<evidence type="ECO:0000313" key="3">
    <source>
        <dbReference type="Proteomes" id="UP001177003"/>
    </source>
</evidence>
<accession>A0AA35ZZL5</accession>
<evidence type="ECO:0000313" key="2">
    <source>
        <dbReference type="EMBL" id="CAI9301815.1"/>
    </source>
</evidence>
<dbReference type="AlphaFoldDB" id="A0AA35ZZL5"/>
<sequence length="170" mass="18905">MNGDERNRKEVKSDASYEEIRGNDSSKNPRHEEGQSRNSHEKIEEQNFVPNNRCAGQKKQPDSRSDPLCCLDYVFRPTVSNPERKANHTNAPIGFSGGFGRVSGVVDSEDELTHPPGFSNCNSFVVCSDDSYNKGSFLSEIQKTMEMGKAMGYDLEGCYDLVKEIVKGNG</sequence>
<dbReference type="Proteomes" id="UP001177003">
    <property type="component" value="Chromosome 9"/>
</dbReference>
<keyword evidence="3" id="KW-1185">Reference proteome</keyword>
<feature type="region of interest" description="Disordered" evidence="1">
    <location>
        <begin position="1"/>
        <end position="65"/>
    </location>
</feature>
<dbReference type="EMBL" id="OX465085">
    <property type="protein sequence ID" value="CAI9301815.1"/>
    <property type="molecule type" value="Genomic_DNA"/>
</dbReference>
<organism evidence="2 3">
    <name type="scientific">Lactuca saligna</name>
    <name type="common">Willowleaf lettuce</name>
    <dbReference type="NCBI Taxonomy" id="75948"/>
    <lineage>
        <taxon>Eukaryota</taxon>
        <taxon>Viridiplantae</taxon>
        <taxon>Streptophyta</taxon>
        <taxon>Embryophyta</taxon>
        <taxon>Tracheophyta</taxon>
        <taxon>Spermatophyta</taxon>
        <taxon>Magnoliopsida</taxon>
        <taxon>eudicotyledons</taxon>
        <taxon>Gunneridae</taxon>
        <taxon>Pentapetalae</taxon>
        <taxon>asterids</taxon>
        <taxon>campanulids</taxon>
        <taxon>Asterales</taxon>
        <taxon>Asteraceae</taxon>
        <taxon>Cichorioideae</taxon>
        <taxon>Cichorieae</taxon>
        <taxon>Lactucinae</taxon>
        <taxon>Lactuca</taxon>
    </lineage>
</organism>
<evidence type="ECO:0000256" key="1">
    <source>
        <dbReference type="SAM" id="MobiDB-lite"/>
    </source>
</evidence>